<comment type="caution">
    <text evidence="7">The sequence shown here is derived from an EMBL/GenBank/DDBJ whole genome shotgun (WGS) entry which is preliminary data.</text>
</comment>
<dbReference type="GO" id="GO:0007584">
    <property type="term" value="P:response to nutrient"/>
    <property type="evidence" value="ECO:0007669"/>
    <property type="project" value="TreeGrafter"/>
</dbReference>
<protein>
    <recommendedName>
        <fullName evidence="3">3-methyl-2-oxobutanoate dehydrogenase (2-methylpropanoyl-transferring)</fullName>
        <ecNumber evidence="3">1.2.4.4</ecNumber>
    </recommendedName>
</protein>
<dbReference type="InterPro" id="IPR033248">
    <property type="entry name" value="Transketolase_C"/>
</dbReference>
<dbReference type="PANTHER" id="PTHR42980">
    <property type="entry name" value="2-OXOISOVALERATE DEHYDROGENASE SUBUNIT BETA-RELATED"/>
    <property type="match status" value="1"/>
</dbReference>
<dbReference type="OrthoDB" id="9780894at2"/>
<evidence type="ECO:0000256" key="3">
    <source>
        <dbReference type="ARBA" id="ARBA00012277"/>
    </source>
</evidence>
<dbReference type="EMBL" id="SNYM01000021">
    <property type="protein sequence ID" value="TDQ45070.1"/>
    <property type="molecule type" value="Genomic_DNA"/>
</dbReference>
<dbReference type="Proteomes" id="UP000295375">
    <property type="component" value="Unassembled WGS sequence"/>
</dbReference>
<dbReference type="Gene3D" id="3.40.50.920">
    <property type="match status" value="1"/>
</dbReference>
<evidence type="ECO:0000256" key="5">
    <source>
        <dbReference type="ARBA" id="ARBA00023052"/>
    </source>
</evidence>
<feature type="domain" description="Transketolase-like pyrimidine-binding" evidence="6">
    <location>
        <begin position="398"/>
        <end position="579"/>
    </location>
</feature>
<accession>A0A4R6UE77</accession>
<keyword evidence="5" id="KW-0786">Thiamine pyrophosphate</keyword>
<evidence type="ECO:0000256" key="4">
    <source>
        <dbReference type="ARBA" id="ARBA00023002"/>
    </source>
</evidence>
<evidence type="ECO:0000259" key="6">
    <source>
        <dbReference type="SMART" id="SM00861"/>
    </source>
</evidence>
<dbReference type="InterPro" id="IPR029061">
    <property type="entry name" value="THDP-binding"/>
</dbReference>
<dbReference type="InterPro" id="IPR009014">
    <property type="entry name" value="Transketo_C/PFOR_II"/>
</dbReference>
<comment type="cofactor">
    <cofactor evidence="1">
        <name>thiamine diphosphate</name>
        <dbReference type="ChEBI" id="CHEBI:58937"/>
    </cofactor>
</comment>
<proteinExistence type="predicted"/>
<dbReference type="Pfam" id="PF02779">
    <property type="entry name" value="Transket_pyr"/>
    <property type="match status" value="1"/>
</dbReference>
<dbReference type="SUPFAM" id="SSF52922">
    <property type="entry name" value="TK C-terminal domain-like"/>
    <property type="match status" value="1"/>
</dbReference>
<dbReference type="Gene3D" id="3.40.50.970">
    <property type="match status" value="2"/>
</dbReference>
<evidence type="ECO:0000313" key="8">
    <source>
        <dbReference type="Proteomes" id="UP000295375"/>
    </source>
</evidence>
<dbReference type="InterPro" id="IPR001017">
    <property type="entry name" value="DH_E1"/>
</dbReference>
<evidence type="ECO:0000256" key="2">
    <source>
        <dbReference type="ARBA" id="ARBA00003906"/>
    </source>
</evidence>
<keyword evidence="8" id="KW-1185">Reference proteome</keyword>
<dbReference type="AlphaFoldDB" id="A0A4R6UE77"/>
<sequence>MLDRAKVVDENFTAKVQRQEFPRAVRRITAKAAGLDQDAFIELFRSQMLSRHLDLRARILKDQGLGFYTIGSSGHEGNAAVAKVFRHTDMAFLHYRSGAFMVQRSKHLPEIDVVREQMLSFVCSKLDPISQGRHKVFGSVPLWVPPQTSTIASHLPKAVGAAHGLGLAKRIGHTLPIPDDSVILTSFGDASYNHASSQAAFNTAEYWHHKGHDMPLVFICEDNGIGISVSTPHGWVRSTMERRTGIAYVACSGLHLPDVYLAALEAEEIARAERRPVFLHVETIRLMGHAGNDTESQYHAQSKIEATEAQDPLLHTARIAIEEGFMTSAEITEAYESLRAQVEQAAEKALATPKLDNADDIMASVAPKRPNKPAPAQLTVDQKTEVFGKALPQLKEKRSLANLINFSLSELMKQYPNMVLFGEDVGKKGGVYRVTADIQSRFSEQRVFDTLLEETSILGAAIGYGHLGLLPVPEIQFLAYTHNAEDQIRGEAATLSFFSSGQYSNPMIVRVAGLAYQKGFGGHFHNDNAFAFLREIPGVILAIPSNGHDAALMLKECARLAEEQKRVIVFLEPIALYHVKDLHEKGDNGWAFAYPEQAEPIAFGEPGKHFDGKDLLLISYGNGNYLCHQAEKILREQHNTRVTVLDLRWLAPLNVEAIIAAVKGFKHVLVVDECRKTGSVSEEIITHLVERCEQLPKLARITGKDSFITTGNSWQYLLPSTQDIVQAGLDLLKK</sequence>
<gene>
    <name evidence="7" type="ORF">EV696_12130</name>
</gene>
<dbReference type="InterPro" id="IPR005475">
    <property type="entry name" value="Transketolase-like_Pyr-bd"/>
</dbReference>
<dbReference type="SMART" id="SM00861">
    <property type="entry name" value="Transket_pyr"/>
    <property type="match status" value="1"/>
</dbReference>
<dbReference type="EC" id="1.2.4.4" evidence="3"/>
<dbReference type="PANTHER" id="PTHR42980:SF1">
    <property type="entry name" value="2-OXOISOVALERATE DEHYDROGENASE SUBUNIT BETA, MITOCHONDRIAL"/>
    <property type="match status" value="1"/>
</dbReference>
<comment type="function">
    <text evidence="2">E1 component of the 2-oxoglutarate dehydrogenase (OGDH) complex which catalyzes the decarboxylation of 2-oxoglutarate, the first step in the conversion of 2-oxoglutarate to succinyl-CoA and CO(2).</text>
</comment>
<dbReference type="SUPFAM" id="SSF52518">
    <property type="entry name" value="Thiamin diphosphate-binding fold (THDP-binding)"/>
    <property type="match status" value="2"/>
</dbReference>
<evidence type="ECO:0000313" key="7">
    <source>
        <dbReference type="EMBL" id="TDQ45070.1"/>
    </source>
</evidence>
<keyword evidence="4" id="KW-0560">Oxidoreductase</keyword>
<dbReference type="Pfam" id="PF00676">
    <property type="entry name" value="E1_dh"/>
    <property type="match status" value="1"/>
</dbReference>
<reference evidence="7 8" key="1">
    <citation type="submission" date="2019-03" db="EMBL/GenBank/DDBJ databases">
        <title>Genomic Encyclopedia of Type Strains, Phase IV (KMG-IV): sequencing the most valuable type-strain genomes for metagenomic binning, comparative biology and taxonomic classification.</title>
        <authorList>
            <person name="Goeker M."/>
        </authorList>
    </citation>
    <scope>NUCLEOTIDE SEQUENCE [LARGE SCALE GENOMIC DNA]</scope>
    <source>
        <strain evidence="7 8">DSM 103792</strain>
    </source>
</reference>
<dbReference type="GO" id="GO:0009083">
    <property type="term" value="P:branched-chain amino acid catabolic process"/>
    <property type="evidence" value="ECO:0007669"/>
    <property type="project" value="TreeGrafter"/>
</dbReference>
<name>A0A4R6UE77_9GAMM</name>
<dbReference type="RefSeq" id="WP_133592855.1">
    <property type="nucleotide sequence ID" value="NZ_CP037953.1"/>
</dbReference>
<dbReference type="GO" id="GO:0003863">
    <property type="term" value="F:branched-chain 2-oxo acid dehydrogenase activity"/>
    <property type="evidence" value="ECO:0007669"/>
    <property type="project" value="UniProtKB-EC"/>
</dbReference>
<evidence type="ECO:0000256" key="1">
    <source>
        <dbReference type="ARBA" id="ARBA00001964"/>
    </source>
</evidence>
<organism evidence="7 8">
    <name type="scientific">Permianibacter aggregans</name>
    <dbReference type="NCBI Taxonomy" id="1510150"/>
    <lineage>
        <taxon>Bacteria</taxon>
        <taxon>Pseudomonadati</taxon>
        <taxon>Pseudomonadota</taxon>
        <taxon>Gammaproteobacteria</taxon>
        <taxon>Pseudomonadales</taxon>
        <taxon>Pseudomonadaceae</taxon>
        <taxon>Permianibacter</taxon>
    </lineage>
</organism>
<dbReference type="Pfam" id="PF02780">
    <property type="entry name" value="Transketolase_C"/>
    <property type="match status" value="1"/>
</dbReference>